<dbReference type="GO" id="GO:0034244">
    <property type="term" value="P:negative regulation of transcription elongation by RNA polymerase II"/>
    <property type="evidence" value="ECO:0007669"/>
    <property type="project" value="TreeGrafter"/>
</dbReference>
<gene>
    <name evidence="7" type="ORF">INT45_001209</name>
</gene>
<dbReference type="PANTHER" id="PTHR12144">
    <property type="entry name" value="NEGATIVE ELONGATION FACTOR D"/>
    <property type="match status" value="1"/>
</dbReference>
<evidence type="ECO:0000256" key="3">
    <source>
        <dbReference type="ARBA" id="ARBA00022491"/>
    </source>
</evidence>
<evidence type="ECO:0000256" key="5">
    <source>
        <dbReference type="ARBA" id="ARBA00023163"/>
    </source>
</evidence>
<keyword evidence="6" id="KW-0539">Nucleus</keyword>
<dbReference type="Pfam" id="PF04858">
    <property type="entry name" value="TH1"/>
    <property type="match status" value="1"/>
</dbReference>
<comment type="caution">
    <text evidence="7">The sequence shown here is derived from an EMBL/GenBank/DDBJ whole genome shotgun (WGS) entry which is preliminary data.</text>
</comment>
<name>A0A8H7VHT6_9FUNG</name>
<dbReference type="EMBL" id="JAEPRB010000060">
    <property type="protein sequence ID" value="KAG2223461.1"/>
    <property type="molecule type" value="Genomic_DNA"/>
</dbReference>
<comment type="subcellular location">
    <subcellularLocation>
        <location evidence="1">Nucleus</location>
    </subcellularLocation>
</comment>
<dbReference type="OrthoDB" id="511287at2759"/>
<dbReference type="InterPro" id="IPR006942">
    <property type="entry name" value="TH1"/>
</dbReference>
<keyword evidence="8" id="KW-1185">Reference proteome</keyword>
<dbReference type="GO" id="GO:0003723">
    <property type="term" value="F:RNA binding"/>
    <property type="evidence" value="ECO:0007669"/>
    <property type="project" value="TreeGrafter"/>
</dbReference>
<evidence type="ECO:0008006" key="9">
    <source>
        <dbReference type="Google" id="ProtNLM"/>
    </source>
</evidence>
<evidence type="ECO:0000313" key="8">
    <source>
        <dbReference type="Proteomes" id="UP000646827"/>
    </source>
</evidence>
<keyword evidence="4" id="KW-0805">Transcription regulation</keyword>
<dbReference type="Proteomes" id="UP000646827">
    <property type="component" value="Unassembled WGS sequence"/>
</dbReference>
<evidence type="ECO:0000256" key="1">
    <source>
        <dbReference type="ARBA" id="ARBA00004123"/>
    </source>
</evidence>
<comment type="similarity">
    <text evidence="2">Belongs to the NELF-D family.</text>
</comment>
<dbReference type="GO" id="GO:0032021">
    <property type="term" value="C:NELF complex"/>
    <property type="evidence" value="ECO:0007669"/>
    <property type="project" value="TreeGrafter"/>
</dbReference>
<dbReference type="AlphaFoldDB" id="A0A8H7VHT6"/>
<reference evidence="7 8" key="1">
    <citation type="submission" date="2020-12" db="EMBL/GenBank/DDBJ databases">
        <title>Metabolic potential, ecology and presence of endohyphal bacteria is reflected in genomic diversity of Mucoromycotina.</title>
        <authorList>
            <person name="Muszewska A."/>
            <person name="Okrasinska A."/>
            <person name="Steczkiewicz K."/>
            <person name="Drgas O."/>
            <person name="Orlowska M."/>
            <person name="Perlinska-Lenart U."/>
            <person name="Aleksandrzak-Piekarczyk T."/>
            <person name="Szatraj K."/>
            <person name="Zielenkiewicz U."/>
            <person name="Pilsyk S."/>
            <person name="Malc E."/>
            <person name="Mieczkowski P."/>
            <person name="Kruszewska J.S."/>
            <person name="Biernat P."/>
            <person name="Pawlowska J."/>
        </authorList>
    </citation>
    <scope>NUCLEOTIDE SEQUENCE [LARGE SCALE GENOMIC DNA]</scope>
    <source>
        <strain evidence="7 8">CBS 142.35</strain>
    </source>
</reference>
<evidence type="ECO:0000256" key="4">
    <source>
        <dbReference type="ARBA" id="ARBA00023015"/>
    </source>
</evidence>
<evidence type="ECO:0000313" key="7">
    <source>
        <dbReference type="EMBL" id="KAG2223461.1"/>
    </source>
</evidence>
<protein>
    <recommendedName>
        <fullName evidence="9">TH1 protein</fullName>
    </recommendedName>
</protein>
<evidence type="ECO:0000256" key="6">
    <source>
        <dbReference type="ARBA" id="ARBA00023242"/>
    </source>
</evidence>
<sequence length="569" mass="64493">MAHSHNYAIKLTQQDAILQPDIYTSAFEPFIANGGAPMDAVSALSESYVGYPSMIKVTADITSSIGIDCQAILRQTVKQKLMSKFDPKAIDQALMNSPTPTSMDWLNGLIHDTEWRQMIYKLFDKYPHCEFLNFAIMRMAEGGYRHEVAQLRTASSYVKVYNYILNDAFTNLGGNDDIEFEENLPSLLRVCSDQQHTYLYAQVLIQRLYKEFNDLSFLRLAKELEKAAIARGQHELVYIIKSCALGMPSNLATALKAIRASGQPTPGDLMTIYNIYTSANAPSVHFIQDYDFIELMLRALYVPDAVPNMKPEIVDKLISLLAYATAYNESKPRETQEDNLKKVGRALRNLYKALQKQTGANFSGAMTDIIEGIKIPAASMGILLWIEYISTKTQYYDTYYRTTEVPLPHLLLDEIATIHPLQQHIVLQVIKRCFLHPYENFAPETLAALQKQWIERLVNLVELNYAIPVLNFIQSVVLEIDYSLTVHFITKVLELAQAPFSVDFVEHIVDILVPIADTVVLVKSFEPILQQFISQVQEPGAMDDTLPDELGKKMEVLLAKRKPHRKSLH</sequence>
<evidence type="ECO:0000256" key="2">
    <source>
        <dbReference type="ARBA" id="ARBA00005726"/>
    </source>
</evidence>
<dbReference type="PANTHER" id="PTHR12144:SF0">
    <property type="entry name" value="NEGATIVE ELONGATION FACTOR C_D"/>
    <property type="match status" value="1"/>
</dbReference>
<accession>A0A8H7VHT6</accession>
<organism evidence="7 8">
    <name type="scientific">Circinella minor</name>
    <dbReference type="NCBI Taxonomy" id="1195481"/>
    <lineage>
        <taxon>Eukaryota</taxon>
        <taxon>Fungi</taxon>
        <taxon>Fungi incertae sedis</taxon>
        <taxon>Mucoromycota</taxon>
        <taxon>Mucoromycotina</taxon>
        <taxon>Mucoromycetes</taxon>
        <taxon>Mucorales</taxon>
        <taxon>Lichtheimiaceae</taxon>
        <taxon>Circinella</taxon>
    </lineage>
</organism>
<keyword evidence="5" id="KW-0804">Transcription</keyword>
<proteinExistence type="inferred from homology"/>
<keyword evidence="3" id="KW-0678">Repressor</keyword>